<evidence type="ECO:0000313" key="7">
    <source>
        <dbReference type="EMBL" id="AGA26155.1"/>
    </source>
</evidence>
<evidence type="ECO:0000256" key="4">
    <source>
        <dbReference type="SAM" id="MobiDB-lite"/>
    </source>
</evidence>
<protein>
    <recommendedName>
        <fullName evidence="6">VWFA domain-containing protein</fullName>
    </recommendedName>
</protein>
<evidence type="ECO:0000256" key="1">
    <source>
        <dbReference type="ARBA" id="ARBA00004613"/>
    </source>
</evidence>
<dbReference type="Gene3D" id="3.40.50.410">
    <property type="entry name" value="von Willebrand factor, type A domain"/>
    <property type="match status" value="1"/>
</dbReference>
<dbReference type="SUPFAM" id="SSF53300">
    <property type="entry name" value="vWA-like"/>
    <property type="match status" value="1"/>
</dbReference>
<feature type="region of interest" description="Disordered" evidence="4">
    <location>
        <begin position="1"/>
        <end position="31"/>
    </location>
</feature>
<accession>L0DBB8</accession>
<dbReference type="HOGENOM" id="CLU_374645_0_0_0"/>
<dbReference type="eggNOG" id="COG2304">
    <property type="taxonomic scope" value="Bacteria"/>
</dbReference>
<dbReference type="Pfam" id="PF25106">
    <property type="entry name" value="VWA_4"/>
    <property type="match status" value="1"/>
</dbReference>
<evidence type="ECO:0000256" key="2">
    <source>
        <dbReference type="ARBA" id="ARBA00022525"/>
    </source>
</evidence>
<keyword evidence="3" id="KW-0732">Signal</keyword>
<keyword evidence="5" id="KW-0472">Membrane</keyword>
<dbReference type="CDD" id="cd00198">
    <property type="entry name" value="vWFA"/>
    <property type="match status" value="1"/>
</dbReference>
<evidence type="ECO:0000313" key="8">
    <source>
        <dbReference type="Proteomes" id="UP000010798"/>
    </source>
</evidence>
<feature type="transmembrane region" description="Helical" evidence="5">
    <location>
        <begin position="59"/>
        <end position="79"/>
    </location>
</feature>
<dbReference type="InterPro" id="IPR052969">
    <property type="entry name" value="Thr-specific_kinase-like"/>
</dbReference>
<name>L0DBB8_SINAD</name>
<keyword evidence="5" id="KW-0812">Transmembrane</keyword>
<dbReference type="InterPro" id="IPR056861">
    <property type="entry name" value="HMCN1-like_VWA"/>
</dbReference>
<keyword evidence="5" id="KW-1133">Transmembrane helix</keyword>
<gene>
    <name evidence="7" type="ordered locus">Sinac_1784</name>
</gene>
<proteinExistence type="predicted"/>
<evidence type="ECO:0000259" key="6">
    <source>
        <dbReference type="PROSITE" id="PS50234"/>
    </source>
</evidence>
<dbReference type="InterPro" id="IPR002035">
    <property type="entry name" value="VWF_A"/>
</dbReference>
<evidence type="ECO:0000256" key="5">
    <source>
        <dbReference type="SAM" id="Phobius"/>
    </source>
</evidence>
<feature type="domain" description="VWFA" evidence="6">
    <location>
        <begin position="304"/>
        <end position="523"/>
    </location>
</feature>
<keyword evidence="2" id="KW-0964">Secreted</keyword>
<dbReference type="PROSITE" id="PS50234">
    <property type="entry name" value="VWFA"/>
    <property type="match status" value="1"/>
</dbReference>
<feature type="compositionally biased region" description="Polar residues" evidence="4">
    <location>
        <begin position="17"/>
        <end position="31"/>
    </location>
</feature>
<comment type="subcellular location">
    <subcellularLocation>
        <location evidence="1">Secreted</location>
    </subcellularLocation>
</comment>
<dbReference type="Proteomes" id="UP000010798">
    <property type="component" value="Chromosome"/>
</dbReference>
<dbReference type="STRING" id="886293.Sinac_1784"/>
<keyword evidence="8" id="KW-1185">Reference proteome</keyword>
<dbReference type="AlphaFoldDB" id="L0DBB8"/>
<reference evidence="7 8" key="1">
    <citation type="submission" date="2012-02" db="EMBL/GenBank/DDBJ databases">
        <title>Complete sequence of chromosome of Singulisphaera acidiphila DSM 18658.</title>
        <authorList>
            <consortium name="US DOE Joint Genome Institute (JGI-PGF)"/>
            <person name="Lucas S."/>
            <person name="Copeland A."/>
            <person name="Lapidus A."/>
            <person name="Glavina del Rio T."/>
            <person name="Dalin E."/>
            <person name="Tice H."/>
            <person name="Bruce D."/>
            <person name="Goodwin L."/>
            <person name="Pitluck S."/>
            <person name="Peters L."/>
            <person name="Ovchinnikova G."/>
            <person name="Chertkov O."/>
            <person name="Kyrpides N."/>
            <person name="Mavromatis K."/>
            <person name="Ivanova N."/>
            <person name="Brettin T."/>
            <person name="Detter J.C."/>
            <person name="Han C."/>
            <person name="Larimer F."/>
            <person name="Land M."/>
            <person name="Hauser L."/>
            <person name="Markowitz V."/>
            <person name="Cheng J.-F."/>
            <person name="Hugenholtz P."/>
            <person name="Woyke T."/>
            <person name="Wu D."/>
            <person name="Tindall B."/>
            <person name="Pomrenke H."/>
            <person name="Brambilla E."/>
            <person name="Klenk H.-P."/>
            <person name="Eisen J.A."/>
        </authorList>
    </citation>
    <scope>NUCLEOTIDE SEQUENCE [LARGE SCALE GENOMIC DNA]</scope>
    <source>
        <strain evidence="8">ATCC BAA-1392 / DSM 18658 / VKM B-2454 / MOB10</strain>
    </source>
</reference>
<dbReference type="InterPro" id="IPR036465">
    <property type="entry name" value="vWFA_dom_sf"/>
</dbReference>
<sequence>MKLLESVTIRLERPTDPGQSSGNCPPGRSQRTIKVQERPDIESTRLELPLMPPLYRMPVFYAFALLITGAYTIGTWSAADGRTQRSDFSRTTEASKNAPLTPLRPRNDAPLVLAQADGILRTAEGLRRKVLVKDLDVVCQSEPDGGKVAGAPLDYFAIRYIYGESPSDRPTAFQLGSKEAASPCWVPSASVLEWDTRLMARPTPGQGRPPLVIYREEACLLDVLAHRPCSRHPGHCPTEGEERTDGSKTPALGMPILATRAIPLPDGSTRTIFQVASLVRDLAPPPPPPAAPPKNLLPALRRVDIAFVIDTTASMQATIDASRTLARQLVADAADRHRDVTIRLALVDYRDDSPVFGHVARIVTRFTSPANFLAALETLSAARRGDGSIDEAVFDGLAQALPAGPEDRPGTPHLDWPTGRAGELATKMIVLLGDAPDHAQDLSRAQSLAKRAKEAGITIATVALDRPGTLSRNELARYRAQWQALAEGSFLPLEKGNGFTQTVAPLALQLADAQQLVAMLQAIIDDRIKHARDLAALAAAEAEGRLADYVNSQGLSLDQVAPVLVDLHSGESSGHARPDPRFQGRKAPSVRIGWIAEQQDRQALVSVETLMSRQEVGTLIEELTQLQLAAQGTARDLADLAEIGTAAAAGEASFLASDRGSQTFAEHLRRRQGLPPARADSLLHRTQADLLQADETSRAALNDRLATTLAELIKRRNSSDWDDPRRTIDGMALVPYSLIDF</sequence>
<organism evidence="7 8">
    <name type="scientific">Singulisphaera acidiphila (strain ATCC BAA-1392 / DSM 18658 / VKM B-2454 / MOB10)</name>
    <dbReference type="NCBI Taxonomy" id="886293"/>
    <lineage>
        <taxon>Bacteria</taxon>
        <taxon>Pseudomonadati</taxon>
        <taxon>Planctomycetota</taxon>
        <taxon>Planctomycetia</taxon>
        <taxon>Isosphaerales</taxon>
        <taxon>Isosphaeraceae</taxon>
        <taxon>Singulisphaera</taxon>
    </lineage>
</organism>
<dbReference type="EMBL" id="CP003364">
    <property type="protein sequence ID" value="AGA26155.1"/>
    <property type="molecule type" value="Genomic_DNA"/>
</dbReference>
<evidence type="ECO:0000256" key="3">
    <source>
        <dbReference type="ARBA" id="ARBA00022729"/>
    </source>
</evidence>
<dbReference type="SMART" id="SM00327">
    <property type="entry name" value="VWA"/>
    <property type="match status" value="1"/>
</dbReference>
<dbReference type="PANTHER" id="PTHR47763">
    <property type="entry name" value="ALPHA-PROTEIN KINASE VWKA"/>
    <property type="match status" value="1"/>
</dbReference>
<feature type="region of interest" description="Disordered" evidence="4">
    <location>
        <begin position="82"/>
        <end position="103"/>
    </location>
</feature>
<dbReference type="KEGG" id="saci:Sinac_1784"/>